<dbReference type="AlphaFoldDB" id="R7VR18"/>
<accession>R7VR18</accession>
<proteinExistence type="predicted"/>
<gene>
    <name evidence="1" type="ORF">A306_09359</name>
</gene>
<reference evidence="1" key="1">
    <citation type="journal article" date="2013" name="Science">
        <title>Genomic diversity and evolution of the head crest in the rock pigeon.</title>
        <authorList>
            <person name="Shapiro M.D."/>
            <person name="Kronenberg Z."/>
            <person name="Li C."/>
            <person name="Domyan E.T."/>
            <person name="Pan H."/>
            <person name="Campbell M."/>
            <person name="Tan H."/>
            <person name="Huff C.D."/>
            <person name="Hu H."/>
            <person name="Vickrey A.I."/>
            <person name="Nielsen S.C."/>
            <person name="Stringham S.A."/>
            <person name="Hu H."/>
            <person name="Willerslev E."/>
            <person name="Gilbert M.T."/>
            <person name="Yandell M."/>
            <person name="Zhang G."/>
            <person name="Wang J."/>
        </authorList>
    </citation>
    <scope>NUCLEOTIDE SEQUENCE [LARGE SCALE GENOMIC DNA]</scope>
    <source>
        <tissue evidence="1">Blood</tissue>
    </source>
</reference>
<sequence>MFPFQHCSSWVNRAKHARQHVAGSGKAAEGTAVVAPAQVNRARAGSGCQGSTTGAQGRVCTGKLLIQRPHGTQTSRITVLSSRDVVNTLPLRYSLSILINAWA</sequence>
<organism evidence="1">
    <name type="scientific">Columba livia</name>
    <name type="common">Rock dove</name>
    <dbReference type="NCBI Taxonomy" id="8932"/>
    <lineage>
        <taxon>Eukaryota</taxon>
        <taxon>Metazoa</taxon>
        <taxon>Chordata</taxon>
        <taxon>Craniata</taxon>
        <taxon>Vertebrata</taxon>
        <taxon>Euteleostomi</taxon>
        <taxon>Archelosauria</taxon>
        <taxon>Archosauria</taxon>
        <taxon>Dinosauria</taxon>
        <taxon>Saurischia</taxon>
        <taxon>Theropoda</taxon>
        <taxon>Coelurosauria</taxon>
        <taxon>Aves</taxon>
        <taxon>Neognathae</taxon>
        <taxon>Neoaves</taxon>
        <taxon>Columbimorphae</taxon>
        <taxon>Columbiformes</taxon>
        <taxon>Columbidae</taxon>
        <taxon>Columba</taxon>
    </lineage>
</organism>
<name>R7VR18_COLLI</name>
<evidence type="ECO:0000313" key="1">
    <source>
        <dbReference type="EMBL" id="EMC82625.1"/>
    </source>
</evidence>
<protein>
    <submittedName>
        <fullName evidence="1">Uncharacterized protein</fullName>
    </submittedName>
</protein>
<dbReference type="EMBL" id="KB375663">
    <property type="protein sequence ID" value="EMC82625.1"/>
    <property type="molecule type" value="Genomic_DNA"/>
</dbReference>